<keyword evidence="2" id="KW-0862">Zinc</keyword>
<dbReference type="InterPro" id="IPR016193">
    <property type="entry name" value="Cytidine_deaminase-like"/>
</dbReference>
<dbReference type="Pfam" id="PF00383">
    <property type="entry name" value="dCMP_cyt_deam_1"/>
    <property type="match status" value="1"/>
</dbReference>
<dbReference type="PANTHER" id="PTHR11079:SF161">
    <property type="entry name" value="CMP_DCMP-TYPE DEAMINASE DOMAIN-CONTAINING PROTEIN"/>
    <property type="match status" value="1"/>
</dbReference>
<dbReference type="AlphaFoldDB" id="A0A1M7MFN9"/>
<evidence type="ECO:0000256" key="1">
    <source>
        <dbReference type="ARBA" id="ARBA00022723"/>
    </source>
</evidence>
<dbReference type="PANTHER" id="PTHR11079">
    <property type="entry name" value="CYTOSINE DEAMINASE FAMILY MEMBER"/>
    <property type="match status" value="1"/>
</dbReference>
<evidence type="ECO:0000259" key="3">
    <source>
        <dbReference type="PROSITE" id="PS51747"/>
    </source>
</evidence>
<dbReference type="GO" id="GO:0047974">
    <property type="term" value="F:guanosine deaminase activity"/>
    <property type="evidence" value="ECO:0007669"/>
    <property type="project" value="TreeGrafter"/>
</dbReference>
<dbReference type="CDD" id="cd01285">
    <property type="entry name" value="nucleoside_deaminase"/>
    <property type="match status" value="1"/>
</dbReference>
<proteinExistence type="predicted"/>
<keyword evidence="1" id="KW-0479">Metal-binding</keyword>
<name>A0A1M7MFN9_RUMFL</name>
<dbReference type="GO" id="GO:0006152">
    <property type="term" value="P:purine nucleoside catabolic process"/>
    <property type="evidence" value="ECO:0007669"/>
    <property type="project" value="TreeGrafter"/>
</dbReference>
<sequence length="147" mass="16592">MDKFMKIAIEEARLGINSGHGGPFGCVIVRDGEVVGKGHNEVIKRSDPTCHGEVMAIRNACQNLGTYDLTGCELYTTAEPCPMCRGAILWANIRKVYFGCNIADTDKIGFRDKVFYEGEHNFSAELDRAECLEVFEEYRDMKDKKHY</sequence>
<dbReference type="InterPro" id="IPR016192">
    <property type="entry name" value="APOBEC/CMP_deaminase_Zn-bd"/>
</dbReference>
<dbReference type="SUPFAM" id="SSF53927">
    <property type="entry name" value="Cytidine deaminase-like"/>
    <property type="match status" value="1"/>
</dbReference>
<dbReference type="InterPro" id="IPR002125">
    <property type="entry name" value="CMP_dCMP_dom"/>
</dbReference>
<dbReference type="Proteomes" id="UP000184394">
    <property type="component" value="Unassembled WGS sequence"/>
</dbReference>
<evidence type="ECO:0000256" key="2">
    <source>
        <dbReference type="ARBA" id="ARBA00022833"/>
    </source>
</evidence>
<dbReference type="PROSITE" id="PS00903">
    <property type="entry name" value="CYT_DCMP_DEAMINASES_1"/>
    <property type="match status" value="1"/>
</dbReference>
<dbReference type="Gene3D" id="3.40.140.10">
    <property type="entry name" value="Cytidine Deaminase, domain 2"/>
    <property type="match status" value="1"/>
</dbReference>
<dbReference type="GO" id="GO:0008270">
    <property type="term" value="F:zinc ion binding"/>
    <property type="evidence" value="ECO:0007669"/>
    <property type="project" value="InterPro"/>
</dbReference>
<evidence type="ECO:0000313" key="5">
    <source>
        <dbReference type="Proteomes" id="UP000184394"/>
    </source>
</evidence>
<protein>
    <submittedName>
        <fullName evidence="4">Guanine deaminase</fullName>
    </submittedName>
</protein>
<dbReference type="PROSITE" id="PS51747">
    <property type="entry name" value="CYT_DCMP_DEAMINASES_2"/>
    <property type="match status" value="1"/>
</dbReference>
<organism evidence="4 5">
    <name type="scientific">Ruminococcus flavefaciens</name>
    <dbReference type="NCBI Taxonomy" id="1265"/>
    <lineage>
        <taxon>Bacteria</taxon>
        <taxon>Bacillati</taxon>
        <taxon>Bacillota</taxon>
        <taxon>Clostridia</taxon>
        <taxon>Eubacteriales</taxon>
        <taxon>Oscillospiraceae</taxon>
        <taxon>Ruminococcus</taxon>
    </lineage>
</organism>
<dbReference type="EMBL" id="FRCT01000022">
    <property type="protein sequence ID" value="SHM89606.1"/>
    <property type="molecule type" value="Genomic_DNA"/>
</dbReference>
<reference evidence="4 5" key="1">
    <citation type="submission" date="2016-11" db="EMBL/GenBank/DDBJ databases">
        <authorList>
            <person name="Jaros S."/>
            <person name="Januszkiewicz K."/>
            <person name="Wedrychowicz H."/>
        </authorList>
    </citation>
    <scope>NUCLEOTIDE SEQUENCE [LARGE SCALE GENOMIC DNA]</scope>
    <source>
        <strain evidence="4 5">Y1</strain>
    </source>
</reference>
<accession>A0A1M7MFN9</accession>
<gene>
    <name evidence="4" type="ORF">SAMN04487860_12217</name>
</gene>
<dbReference type="RefSeq" id="WP_072952406.1">
    <property type="nucleotide sequence ID" value="NZ_FRCT01000022.1"/>
</dbReference>
<feature type="domain" description="CMP/dCMP-type deaminase" evidence="3">
    <location>
        <begin position="1"/>
        <end position="129"/>
    </location>
</feature>
<evidence type="ECO:0000313" key="4">
    <source>
        <dbReference type="EMBL" id="SHM89606.1"/>
    </source>
</evidence>